<protein>
    <recommendedName>
        <fullName evidence="4">Permease</fullName>
    </recommendedName>
</protein>
<evidence type="ECO:0008006" key="4">
    <source>
        <dbReference type="Google" id="ProtNLM"/>
    </source>
</evidence>
<dbReference type="RefSeq" id="WP_194300876.1">
    <property type="nucleotide sequence ID" value="NZ_BJYG01000013.1"/>
</dbReference>
<comment type="caution">
    <text evidence="2">The sequence shown here is derived from an EMBL/GenBank/DDBJ whole genome shotgun (WGS) entry which is preliminary data.</text>
</comment>
<keyword evidence="1" id="KW-1133">Transmembrane helix</keyword>
<reference evidence="2 3" key="1">
    <citation type="submission" date="2019-07" db="EMBL/GenBank/DDBJ databases">
        <title>Whole genome shotgun sequence of Acetobacter oeni NBRC 105207.</title>
        <authorList>
            <person name="Hosoyama A."/>
            <person name="Uohara A."/>
            <person name="Ohji S."/>
            <person name="Ichikawa N."/>
        </authorList>
    </citation>
    <scope>NUCLEOTIDE SEQUENCE [LARGE SCALE GENOMIC DNA]</scope>
    <source>
        <strain evidence="2 3">NBRC 105207</strain>
    </source>
</reference>
<proteinExistence type="predicted"/>
<feature type="transmembrane region" description="Helical" evidence="1">
    <location>
        <begin position="7"/>
        <end position="26"/>
    </location>
</feature>
<accession>A0A511XJ96</accession>
<name>A0A511XJ96_9PROT</name>
<evidence type="ECO:0000313" key="3">
    <source>
        <dbReference type="Proteomes" id="UP000321746"/>
    </source>
</evidence>
<dbReference type="EMBL" id="BJYG01000013">
    <property type="protein sequence ID" value="GEN63027.1"/>
    <property type="molecule type" value="Genomic_DNA"/>
</dbReference>
<dbReference type="Pfam" id="PF11755">
    <property type="entry name" value="DUF3311"/>
    <property type="match status" value="1"/>
</dbReference>
<keyword evidence="1" id="KW-0812">Transmembrane</keyword>
<keyword evidence="1" id="KW-0472">Membrane</keyword>
<evidence type="ECO:0000313" key="2">
    <source>
        <dbReference type="EMBL" id="GEN63027.1"/>
    </source>
</evidence>
<feature type="transmembrane region" description="Helical" evidence="1">
    <location>
        <begin position="38"/>
        <end position="59"/>
    </location>
</feature>
<dbReference type="Proteomes" id="UP000321746">
    <property type="component" value="Unassembled WGS sequence"/>
</dbReference>
<gene>
    <name evidence="2" type="ORF">AOE01nite_12510</name>
</gene>
<sequence>MSSRFRIVIGLGLPFFAVLAPMPWLSSGPLTLGGFPAALVWLFACLPLTSLCMAVAWTLENHASQDEE</sequence>
<dbReference type="AlphaFoldDB" id="A0A511XJ96"/>
<keyword evidence="3" id="KW-1185">Reference proteome</keyword>
<organism evidence="2 3">
    <name type="scientific">Acetobacter oeni</name>
    <dbReference type="NCBI Taxonomy" id="304077"/>
    <lineage>
        <taxon>Bacteria</taxon>
        <taxon>Pseudomonadati</taxon>
        <taxon>Pseudomonadota</taxon>
        <taxon>Alphaproteobacteria</taxon>
        <taxon>Acetobacterales</taxon>
        <taxon>Acetobacteraceae</taxon>
        <taxon>Acetobacter</taxon>
    </lineage>
</organism>
<dbReference type="InterPro" id="IPR021741">
    <property type="entry name" value="DUF3311"/>
</dbReference>
<evidence type="ECO:0000256" key="1">
    <source>
        <dbReference type="SAM" id="Phobius"/>
    </source>
</evidence>